<dbReference type="AlphaFoldDB" id="A0A8C3G0Y4"/>
<keyword evidence="4" id="KW-1185">Reference proteome</keyword>
<evidence type="ECO:0000313" key="3">
    <source>
        <dbReference type="Ensembl" id="ENSCLMP00005026301.1"/>
    </source>
</evidence>
<feature type="chain" id="PRO_5034327331" evidence="2">
    <location>
        <begin position="19"/>
        <end position="97"/>
    </location>
</feature>
<proteinExistence type="predicted"/>
<sequence length="97" mass="11185">FNVCVCVCVCCTVGAAMSQESCLSVPAVKHHKKRSPDFQEPRKQYKQYKNRRVSTKQATRRDDKNMIETRGFNNKWRVDFVFVIGEADNGTQQKRVG</sequence>
<evidence type="ECO:0000313" key="4">
    <source>
        <dbReference type="Proteomes" id="UP000694565"/>
    </source>
</evidence>
<evidence type="ECO:0000256" key="1">
    <source>
        <dbReference type="SAM" id="MobiDB-lite"/>
    </source>
</evidence>
<feature type="signal peptide" evidence="2">
    <location>
        <begin position="1"/>
        <end position="18"/>
    </location>
</feature>
<reference evidence="3" key="1">
    <citation type="submission" date="2025-08" db="UniProtKB">
        <authorList>
            <consortium name="Ensembl"/>
        </authorList>
    </citation>
    <scope>IDENTIFICATION</scope>
</reference>
<dbReference type="Proteomes" id="UP000694565">
    <property type="component" value="Unplaced"/>
</dbReference>
<protein>
    <submittedName>
        <fullName evidence="3">Uncharacterized protein</fullName>
    </submittedName>
</protein>
<dbReference type="Ensembl" id="ENSCLMT00005027461.1">
    <property type="protein sequence ID" value="ENSCLMP00005026301.1"/>
    <property type="gene ID" value="ENSCLMG00005012846.1"/>
</dbReference>
<reference evidence="3" key="2">
    <citation type="submission" date="2025-09" db="UniProtKB">
        <authorList>
            <consortium name="Ensembl"/>
        </authorList>
    </citation>
    <scope>IDENTIFICATION</scope>
</reference>
<name>A0A8C3G0Y4_CYCLU</name>
<accession>A0A8C3G0Y4</accession>
<organism evidence="3 4">
    <name type="scientific">Cyclopterus lumpus</name>
    <name type="common">Lumpsucker</name>
    <dbReference type="NCBI Taxonomy" id="8103"/>
    <lineage>
        <taxon>Eukaryota</taxon>
        <taxon>Metazoa</taxon>
        <taxon>Chordata</taxon>
        <taxon>Craniata</taxon>
        <taxon>Vertebrata</taxon>
        <taxon>Euteleostomi</taxon>
        <taxon>Actinopterygii</taxon>
        <taxon>Neopterygii</taxon>
        <taxon>Teleostei</taxon>
        <taxon>Neoteleostei</taxon>
        <taxon>Acanthomorphata</taxon>
        <taxon>Eupercaria</taxon>
        <taxon>Perciformes</taxon>
        <taxon>Cottioidei</taxon>
        <taxon>Cottales</taxon>
        <taxon>Cyclopteridae</taxon>
        <taxon>Cyclopterus</taxon>
    </lineage>
</organism>
<evidence type="ECO:0000256" key="2">
    <source>
        <dbReference type="SAM" id="SignalP"/>
    </source>
</evidence>
<feature type="region of interest" description="Disordered" evidence="1">
    <location>
        <begin position="30"/>
        <end position="66"/>
    </location>
</feature>
<keyword evidence="2" id="KW-0732">Signal</keyword>
<feature type="compositionally biased region" description="Basic residues" evidence="1">
    <location>
        <begin position="44"/>
        <end position="54"/>
    </location>
</feature>